<evidence type="ECO:0000313" key="2">
    <source>
        <dbReference type="EMBL" id="RBP68284.1"/>
    </source>
</evidence>
<feature type="transmembrane region" description="Helical" evidence="1">
    <location>
        <begin position="82"/>
        <end position="102"/>
    </location>
</feature>
<dbReference type="AlphaFoldDB" id="A0A366IDH0"/>
<dbReference type="RefSeq" id="WP_113919719.1">
    <property type="nucleotide sequence ID" value="NZ_QNRX01000003.1"/>
</dbReference>
<dbReference type="EMBL" id="QNRX01000003">
    <property type="protein sequence ID" value="RBP68284.1"/>
    <property type="molecule type" value="Genomic_DNA"/>
</dbReference>
<feature type="transmembrane region" description="Helical" evidence="1">
    <location>
        <begin position="12"/>
        <end position="45"/>
    </location>
</feature>
<feature type="transmembrane region" description="Helical" evidence="1">
    <location>
        <begin position="51"/>
        <end position="70"/>
    </location>
</feature>
<feature type="transmembrane region" description="Helical" evidence="1">
    <location>
        <begin position="314"/>
        <end position="335"/>
    </location>
</feature>
<keyword evidence="1" id="KW-1133">Transmembrane helix</keyword>
<accession>A0A366IDH0</accession>
<feature type="transmembrane region" description="Helical" evidence="1">
    <location>
        <begin position="355"/>
        <end position="374"/>
    </location>
</feature>
<sequence length="380" mass="42956">MIRLKIKFNSSFILIFATVFMLANLIVDPELAISSVIGGIELWFYNVMPSLFPYMIFSSMLFQLNVAYIFQRFFNKPMDKIFNVSGSGILPIVMGYISGYPLGAKLIADLRKENVTSLEESYKLLAMCSSTGPAFIIGIIATQMFDNAAIIPVLLIANYLGSILNTLLLKKLYKEDISLNTFKRCQTKNVSNIINTAIVDSMQNVIKICGYMVFFNLVIHYLDARDILDIFTNFFYKYLNVFYFSPELVKGLFYGLFEITLGIDGISKCSDPLITKVAITALVTAWSGFSIHMQTNSFLVETDIKYTGFLLGKITQSILSTIIAVISYKLLYPTALSVYNSFHVGRAFEHFNYPAYYFQSIVVLTITTLLLMAFRKKNSD</sequence>
<name>A0A366IDH0_9FIRM</name>
<gene>
    <name evidence="2" type="ORF">DES36_10345</name>
</gene>
<keyword evidence="1" id="KW-0472">Membrane</keyword>
<feature type="transmembrane region" description="Helical" evidence="1">
    <location>
        <begin position="148"/>
        <end position="169"/>
    </location>
</feature>
<evidence type="ECO:0000313" key="3">
    <source>
        <dbReference type="Proteomes" id="UP000253490"/>
    </source>
</evidence>
<dbReference type="Proteomes" id="UP000253490">
    <property type="component" value="Unassembled WGS sequence"/>
</dbReference>
<proteinExistence type="predicted"/>
<comment type="caution">
    <text evidence="2">The sequence shown here is derived from an EMBL/GenBank/DDBJ whole genome shotgun (WGS) entry which is preliminary data.</text>
</comment>
<keyword evidence="1" id="KW-0812">Transmembrane</keyword>
<protein>
    <submittedName>
        <fullName evidence="2">Sporulation integral membrane protein YlbJ</fullName>
    </submittedName>
</protein>
<reference evidence="2 3" key="1">
    <citation type="submission" date="2018-06" db="EMBL/GenBank/DDBJ databases">
        <title>Genomic Encyclopedia of Type Strains, Phase IV (KMG-IV): sequencing the most valuable type-strain genomes for metagenomic binning, comparative biology and taxonomic classification.</title>
        <authorList>
            <person name="Goeker M."/>
        </authorList>
    </citation>
    <scope>NUCLEOTIDE SEQUENCE [LARGE SCALE GENOMIC DNA]</scope>
    <source>
        <strain evidence="2 3">DSM 22112</strain>
    </source>
</reference>
<keyword evidence="3" id="KW-1185">Reference proteome</keyword>
<evidence type="ECO:0000256" key="1">
    <source>
        <dbReference type="SAM" id="Phobius"/>
    </source>
</evidence>
<dbReference type="OrthoDB" id="1645614at2"/>
<organism evidence="2 3">
    <name type="scientific">Alkalibaculum bacchi</name>
    <dbReference type="NCBI Taxonomy" id="645887"/>
    <lineage>
        <taxon>Bacteria</taxon>
        <taxon>Bacillati</taxon>
        <taxon>Bacillota</taxon>
        <taxon>Clostridia</taxon>
        <taxon>Eubacteriales</taxon>
        <taxon>Eubacteriaceae</taxon>
        <taxon>Alkalibaculum</taxon>
    </lineage>
</organism>